<dbReference type="AlphaFoldDB" id="A0A370QAA2"/>
<evidence type="ECO:0000256" key="1">
    <source>
        <dbReference type="ARBA" id="ARBA00022737"/>
    </source>
</evidence>
<dbReference type="Pfam" id="PF00515">
    <property type="entry name" value="TPR_1"/>
    <property type="match status" value="1"/>
</dbReference>
<evidence type="ECO:0000313" key="5">
    <source>
        <dbReference type="Proteomes" id="UP000255317"/>
    </source>
</evidence>
<dbReference type="PROSITE" id="PS50293">
    <property type="entry name" value="TPR_REGION"/>
    <property type="match status" value="1"/>
</dbReference>
<dbReference type="OrthoDB" id="1149028at2"/>
<dbReference type="SMART" id="SM00028">
    <property type="entry name" value="TPR"/>
    <property type="match status" value="3"/>
</dbReference>
<dbReference type="InterPro" id="IPR019734">
    <property type="entry name" value="TPR_rpt"/>
</dbReference>
<dbReference type="EMBL" id="QRAO01000003">
    <property type="protein sequence ID" value="RDK85293.1"/>
    <property type="molecule type" value="Genomic_DNA"/>
</dbReference>
<keyword evidence="2 3" id="KW-0802">TPR repeat</keyword>
<keyword evidence="5" id="KW-1185">Reference proteome</keyword>
<dbReference type="PANTHER" id="PTHR44227:SF3">
    <property type="entry name" value="PROTEIN O-MANNOSYL-TRANSFERASE TMTC4"/>
    <property type="match status" value="1"/>
</dbReference>
<dbReference type="PANTHER" id="PTHR44227">
    <property type="match status" value="1"/>
</dbReference>
<dbReference type="Proteomes" id="UP000255317">
    <property type="component" value="Unassembled WGS sequence"/>
</dbReference>
<keyword evidence="1" id="KW-0677">Repeat</keyword>
<evidence type="ECO:0000256" key="3">
    <source>
        <dbReference type="PROSITE-ProRule" id="PRU00339"/>
    </source>
</evidence>
<comment type="caution">
    <text evidence="4">The sequence shown here is derived from an EMBL/GenBank/DDBJ whole genome shotgun (WGS) entry which is preliminary data.</text>
</comment>
<organism evidence="4 5">
    <name type="scientific">Marinirhabdus gelatinilytica</name>
    <dbReference type="NCBI Taxonomy" id="1703343"/>
    <lineage>
        <taxon>Bacteria</taxon>
        <taxon>Pseudomonadati</taxon>
        <taxon>Bacteroidota</taxon>
        <taxon>Flavobacteriia</taxon>
        <taxon>Flavobacteriales</taxon>
        <taxon>Flavobacteriaceae</taxon>
    </lineage>
</organism>
<dbReference type="PROSITE" id="PS50005">
    <property type="entry name" value="TPR"/>
    <property type="match status" value="1"/>
</dbReference>
<dbReference type="SUPFAM" id="SSF48452">
    <property type="entry name" value="TPR-like"/>
    <property type="match status" value="2"/>
</dbReference>
<dbReference type="InterPro" id="IPR011990">
    <property type="entry name" value="TPR-like_helical_dom_sf"/>
</dbReference>
<evidence type="ECO:0000256" key="2">
    <source>
        <dbReference type="ARBA" id="ARBA00022803"/>
    </source>
</evidence>
<protein>
    <submittedName>
        <fullName evidence="4">Tetratricopeptide repeat protein</fullName>
    </submittedName>
</protein>
<evidence type="ECO:0000313" key="4">
    <source>
        <dbReference type="EMBL" id="RDK85293.1"/>
    </source>
</evidence>
<dbReference type="RefSeq" id="WP_115123727.1">
    <property type="nucleotide sequence ID" value="NZ_QRAO01000003.1"/>
</dbReference>
<dbReference type="Gene3D" id="1.25.40.10">
    <property type="entry name" value="Tetratricopeptide repeat domain"/>
    <property type="match status" value="2"/>
</dbReference>
<dbReference type="Pfam" id="PF13181">
    <property type="entry name" value="TPR_8"/>
    <property type="match status" value="1"/>
</dbReference>
<gene>
    <name evidence="4" type="ORF">C8D94_103116</name>
</gene>
<reference evidence="4 5" key="1">
    <citation type="submission" date="2018-07" db="EMBL/GenBank/DDBJ databases">
        <title>Genomic Encyclopedia of Type Strains, Phase IV (KMG-IV): sequencing the most valuable type-strain genomes for metagenomic binning, comparative biology and taxonomic classification.</title>
        <authorList>
            <person name="Goeker M."/>
        </authorList>
    </citation>
    <scope>NUCLEOTIDE SEQUENCE [LARGE SCALE GENOMIC DNA]</scope>
    <source>
        <strain evidence="4 5">DSM 101478</strain>
    </source>
</reference>
<name>A0A370QAA2_9FLAO</name>
<accession>A0A370QAA2</accession>
<dbReference type="InterPro" id="IPR052346">
    <property type="entry name" value="O-mannosyl-transferase_TMTC"/>
</dbReference>
<feature type="repeat" description="TPR" evidence="3">
    <location>
        <begin position="289"/>
        <end position="322"/>
    </location>
</feature>
<sequence>MKKYVAMAGILLVTAVSFGQKKEIKRADKALKNGDVSEAIGYINEAESSIGSADNDLKVDFYVTKGQVYLADAGDSDTAKMMQSADAFKKAMELDADNKDAKLGVQQLRVALVNSAVSDQRAKNFDSATKKLYTSYTVAGEELDLYNAAESAILGKDYDTALKHYEKLLELGYTGERKEWVATDIETGEVVVFADEATRSTNMLSGKYTNPDERMSASVKGDILKNIALIYTSKGDKEKAKKVMADARKENPEDVSLMRAEADMAYQANDMKTYNAIMDQIIATDPSNPELRYNLGVGFAKNGEEDKAIEQYKKALELDPTYAAAQINIAATLLGKESAIVEEMNNLGTSSADNKRYDELKEERKQLYREVLPYLESAVEQRSENVELVRTLMNIYSQLGEDAKFKEMKAKLQTLEGGK</sequence>
<dbReference type="Pfam" id="PF13174">
    <property type="entry name" value="TPR_6"/>
    <property type="match status" value="1"/>
</dbReference>
<proteinExistence type="predicted"/>